<proteinExistence type="predicted"/>
<name>A0A3B1DFN1_9ZZZZ</name>
<evidence type="ECO:0000259" key="2">
    <source>
        <dbReference type="Pfam" id="PF13485"/>
    </source>
</evidence>
<protein>
    <recommendedName>
        <fullName evidence="2">Peptidase MA-like domain-containing protein</fullName>
    </recommendedName>
</protein>
<feature type="transmembrane region" description="Helical" evidence="1">
    <location>
        <begin position="274"/>
        <end position="299"/>
    </location>
</feature>
<accession>A0A3B1DFN1</accession>
<dbReference type="AlphaFoldDB" id="A0A3B1DFN1"/>
<dbReference type="EMBL" id="UOGF01000119">
    <property type="protein sequence ID" value="VAX33730.1"/>
    <property type="molecule type" value="Genomic_DNA"/>
</dbReference>
<gene>
    <name evidence="3" type="ORF">MNBD_NITROSPIRAE01-868</name>
</gene>
<keyword evidence="1" id="KW-0472">Membrane</keyword>
<evidence type="ECO:0000313" key="3">
    <source>
        <dbReference type="EMBL" id="VAX33730.1"/>
    </source>
</evidence>
<evidence type="ECO:0000256" key="1">
    <source>
        <dbReference type="SAM" id="Phobius"/>
    </source>
</evidence>
<sequence length="334" mass="38171">MLSRGDLDLAHTDTSLNSVNKTGLFIFVFIFVLSMTSARVQSKTIESEAIIVEFDGSLHKIAQEVIEIYPALKTELETTFEWPLNFKPKVMLTIARENFQHLTRNPLVVAYALPHKTLIVIDYSKMRTEPLIFRATLKHELTHLFLHDRIRMGNLPKWLDEGLAQWVSGEISEILMGGKGAELTQAHLRGNLIPLRSLALSFPKEESGRLLAYAEAKSIVEYIESHFGLNGIRAILQALKDNKDIDTAIQMGLSLSMDALEARWQADLSKKITWIAYFGNNLVLILFSFGALLTIYGFIRLLIQKKRYREKEEEEELLRQMFEGFDRKSPDSEE</sequence>
<feature type="domain" description="Peptidase MA-like" evidence="2">
    <location>
        <begin position="134"/>
        <end position="268"/>
    </location>
</feature>
<keyword evidence="1" id="KW-1133">Transmembrane helix</keyword>
<organism evidence="3">
    <name type="scientific">hydrothermal vent metagenome</name>
    <dbReference type="NCBI Taxonomy" id="652676"/>
    <lineage>
        <taxon>unclassified sequences</taxon>
        <taxon>metagenomes</taxon>
        <taxon>ecological metagenomes</taxon>
    </lineage>
</organism>
<keyword evidence="1" id="KW-0812">Transmembrane</keyword>
<dbReference type="Pfam" id="PF13485">
    <property type="entry name" value="Peptidase_MA_2"/>
    <property type="match status" value="1"/>
</dbReference>
<reference evidence="3" key="1">
    <citation type="submission" date="2018-06" db="EMBL/GenBank/DDBJ databases">
        <authorList>
            <person name="Zhirakovskaya E."/>
        </authorList>
    </citation>
    <scope>NUCLEOTIDE SEQUENCE</scope>
</reference>
<dbReference type="InterPro" id="IPR039568">
    <property type="entry name" value="Peptidase_MA-like_dom"/>
</dbReference>